<accession>A0A8H7ARA8</accession>
<feature type="compositionally biased region" description="Low complexity" evidence="1">
    <location>
        <begin position="502"/>
        <end position="516"/>
    </location>
</feature>
<feature type="compositionally biased region" description="Basic and acidic residues" evidence="1">
    <location>
        <begin position="278"/>
        <end position="296"/>
    </location>
</feature>
<dbReference type="PANTHER" id="PTHR38694:SF1">
    <property type="entry name" value="PEROXIN DOMAIN-CONTAINING PROTEIN"/>
    <property type="match status" value="1"/>
</dbReference>
<comment type="caution">
    <text evidence="3">The sequence shown here is derived from an EMBL/GenBank/DDBJ whole genome shotgun (WGS) entry which is preliminary data.</text>
</comment>
<evidence type="ECO:0000256" key="1">
    <source>
        <dbReference type="SAM" id="MobiDB-lite"/>
    </source>
</evidence>
<feature type="compositionally biased region" description="Basic and acidic residues" evidence="1">
    <location>
        <begin position="460"/>
        <end position="474"/>
    </location>
</feature>
<feature type="transmembrane region" description="Helical" evidence="2">
    <location>
        <begin position="151"/>
        <end position="167"/>
    </location>
</feature>
<keyword evidence="2" id="KW-0472">Membrane</keyword>
<dbReference type="Proteomes" id="UP000606974">
    <property type="component" value="Unassembled WGS sequence"/>
</dbReference>
<dbReference type="EMBL" id="JAACFV010000009">
    <property type="protein sequence ID" value="KAF7512909.1"/>
    <property type="molecule type" value="Genomic_DNA"/>
</dbReference>
<evidence type="ECO:0000313" key="4">
    <source>
        <dbReference type="Proteomes" id="UP000606974"/>
    </source>
</evidence>
<organism evidence="3 4">
    <name type="scientific">Endocarpon pusillum</name>
    <dbReference type="NCBI Taxonomy" id="364733"/>
    <lineage>
        <taxon>Eukaryota</taxon>
        <taxon>Fungi</taxon>
        <taxon>Dikarya</taxon>
        <taxon>Ascomycota</taxon>
        <taxon>Pezizomycotina</taxon>
        <taxon>Eurotiomycetes</taxon>
        <taxon>Chaetothyriomycetidae</taxon>
        <taxon>Verrucariales</taxon>
        <taxon>Verrucariaceae</taxon>
        <taxon>Endocarpon</taxon>
    </lineage>
</organism>
<dbReference type="PANTHER" id="PTHR38694">
    <property type="entry name" value="CONSERVED EXPRESSED PROTEIN"/>
    <property type="match status" value="1"/>
</dbReference>
<proteinExistence type="predicted"/>
<name>A0A8H7ARA8_9EURO</name>
<evidence type="ECO:0000313" key="3">
    <source>
        <dbReference type="EMBL" id="KAF7512909.1"/>
    </source>
</evidence>
<feature type="region of interest" description="Disordered" evidence="1">
    <location>
        <begin position="233"/>
        <end position="259"/>
    </location>
</feature>
<dbReference type="AlphaFoldDB" id="A0A8H7ARA8"/>
<evidence type="ECO:0000256" key="2">
    <source>
        <dbReference type="SAM" id="Phobius"/>
    </source>
</evidence>
<protein>
    <submittedName>
        <fullName evidence="3">Uncharacterized protein</fullName>
    </submittedName>
</protein>
<dbReference type="OrthoDB" id="1708389at2759"/>
<sequence length="707" mass="76788">MPTPGYVFRDSGTTPPAETEDETTRRRLTLGDQAQLKPSPLSGQSTRPPPQDKTTDSHALALADHDIKGAAQIAGQTGDVTDLGWRADAKEIDTLVGGLPNEELWTLIRRFNRQMYHVKSIPSVPPNGLDLEIADKDEFSPDKLRANIERLYMTVIIGLMGFGNHIARLRSWREPRRTAPFCAVYFLAWLLGCLIPLSCALLLVLILVPQSRPMLFPPAPIALVNSKTGGVQKPKAGVLGSHDSATGAPEKHKGEAVEQEASNLVNGIAHVAISSAAGRHDQGDPEDTKAEDHLPDPTKMAVGAADSKASAQGQSVAKHDKTKQPMEDAIWTKMRPAMHVVGDIADVWERFANALSPTPPFPHTHQYRFAGLVAPLLLISLFVKPAHVVHGTSFIFGLAFFTDPLLQRGIKLLNERIPDWPKYIELRNTILARVPTNAQLTLTLLRIGEANRAPLPPPPRSDEPPPDHPAELDKHALTNSGLDASHSEIDDVITVDSPPPASTTTTTTTETPSKPASTKKKGGIGAKIISFFQYTTAGVVESKLGVDHIRAMAGSGHAKQRLGILPPKDEIKKSETEGPVEFKGRYNGKKGAIYLDSSVSPPAADGSFPARPCVYFTTQLDGDQEITSGKKRPGWAVSIADITELKKVGGLGWKGKLVVGWATEREIKDGLEMVTKDGARWRVTAMKERDELFNRLVAVGGQIWESY</sequence>
<feature type="region of interest" description="Disordered" evidence="1">
    <location>
        <begin position="1"/>
        <end position="57"/>
    </location>
</feature>
<feature type="transmembrane region" description="Helical" evidence="2">
    <location>
        <begin position="187"/>
        <end position="208"/>
    </location>
</feature>
<feature type="region of interest" description="Disordered" evidence="1">
    <location>
        <begin position="276"/>
        <end position="324"/>
    </location>
</feature>
<feature type="region of interest" description="Disordered" evidence="1">
    <location>
        <begin position="491"/>
        <end position="521"/>
    </location>
</feature>
<keyword evidence="4" id="KW-1185">Reference proteome</keyword>
<reference evidence="3" key="1">
    <citation type="submission" date="2020-02" db="EMBL/GenBank/DDBJ databases">
        <authorList>
            <person name="Palmer J.M."/>
        </authorList>
    </citation>
    <scope>NUCLEOTIDE SEQUENCE</scope>
    <source>
        <strain evidence="3">EPUS1.4</strain>
        <tissue evidence="3">Thallus</tissue>
    </source>
</reference>
<keyword evidence="2" id="KW-0812">Transmembrane</keyword>
<dbReference type="Pfam" id="PF11696">
    <property type="entry name" value="DUF3292"/>
    <property type="match status" value="1"/>
</dbReference>
<feature type="region of interest" description="Disordered" evidence="1">
    <location>
        <begin position="451"/>
        <end position="474"/>
    </location>
</feature>
<dbReference type="InterPro" id="IPR021709">
    <property type="entry name" value="DUF3292"/>
</dbReference>
<gene>
    <name evidence="3" type="ORF">GJ744_012012</name>
</gene>
<keyword evidence="2" id="KW-1133">Transmembrane helix</keyword>